<name>A0A165BZU3_9BASI</name>
<dbReference type="InterPro" id="IPR040521">
    <property type="entry name" value="KDZ"/>
</dbReference>
<gene>
    <name evidence="2" type="ORF">CALCODRAFT_420375</name>
</gene>
<dbReference type="Proteomes" id="UP000076842">
    <property type="component" value="Unassembled WGS sequence"/>
</dbReference>
<evidence type="ECO:0000313" key="3">
    <source>
        <dbReference type="Proteomes" id="UP000076842"/>
    </source>
</evidence>
<evidence type="ECO:0000259" key="1">
    <source>
        <dbReference type="Pfam" id="PF18803"/>
    </source>
</evidence>
<evidence type="ECO:0000313" key="2">
    <source>
        <dbReference type="EMBL" id="KZT50017.1"/>
    </source>
</evidence>
<dbReference type="STRING" id="1353952.A0A165BZU3"/>
<feature type="non-terminal residue" evidence="2">
    <location>
        <position position="341"/>
    </location>
</feature>
<dbReference type="AlphaFoldDB" id="A0A165BZU3"/>
<dbReference type="InParanoid" id="A0A165BZU3"/>
<feature type="non-terminal residue" evidence="2">
    <location>
        <position position="1"/>
    </location>
</feature>
<reference evidence="2 3" key="1">
    <citation type="journal article" date="2016" name="Mol. Biol. Evol.">
        <title>Comparative Genomics of Early-Diverging Mushroom-Forming Fungi Provides Insights into the Origins of Lignocellulose Decay Capabilities.</title>
        <authorList>
            <person name="Nagy L.G."/>
            <person name="Riley R."/>
            <person name="Tritt A."/>
            <person name="Adam C."/>
            <person name="Daum C."/>
            <person name="Floudas D."/>
            <person name="Sun H."/>
            <person name="Yadav J.S."/>
            <person name="Pangilinan J."/>
            <person name="Larsson K.H."/>
            <person name="Matsuura K."/>
            <person name="Barry K."/>
            <person name="Labutti K."/>
            <person name="Kuo R."/>
            <person name="Ohm R.A."/>
            <person name="Bhattacharya S.S."/>
            <person name="Shirouzu T."/>
            <person name="Yoshinaga Y."/>
            <person name="Martin F.M."/>
            <person name="Grigoriev I.V."/>
            <person name="Hibbett D.S."/>
        </authorList>
    </citation>
    <scope>NUCLEOTIDE SEQUENCE [LARGE SCALE GENOMIC DNA]</scope>
    <source>
        <strain evidence="2 3">HHB12733</strain>
    </source>
</reference>
<dbReference type="InterPro" id="IPR041457">
    <property type="entry name" value="CxC2_KDZ-assoc"/>
</dbReference>
<keyword evidence="3" id="KW-1185">Reference proteome</keyword>
<protein>
    <recommendedName>
        <fullName evidence="1">CxC2-like cysteine cluster KDZ transposase-associated domain-containing protein</fullName>
    </recommendedName>
</protein>
<sequence length="341" mass="38249">RCRDCFRICELCLSCQVDVHIRNPLHWVEIWRGEFFARTSLQQLGLIIYLGHNGNPCPSAPTDDNIAFTVLHSNGVHEVTLSFCRCASARERYLQLIDAKLFPATFENPKTAITFTMLEEYSLDTRCSKKSAFDRAAMAIRQTNEVVPAAASDRYRELLRISRIWMDLTAARRSGEAHELQSHLPKFAADRIRSPLCPACPQLGINLSAEELLNVDSEKLHLYALYVGGDGNFSLSAKKKTVDVNDVALNNGKGFFPVQKHFEQYIQTHEDLQLVELAQPQTCSGFKTSMLFQGNLGYRSSGIYSWSCLRHGLYRPGGTVDLQIGERFSNVDYAFAGAIAG</sequence>
<dbReference type="Pfam" id="PF18758">
    <property type="entry name" value="KDZ"/>
    <property type="match status" value="1"/>
</dbReference>
<accession>A0A165BZU3</accession>
<organism evidence="2 3">
    <name type="scientific">Calocera cornea HHB12733</name>
    <dbReference type="NCBI Taxonomy" id="1353952"/>
    <lineage>
        <taxon>Eukaryota</taxon>
        <taxon>Fungi</taxon>
        <taxon>Dikarya</taxon>
        <taxon>Basidiomycota</taxon>
        <taxon>Agaricomycotina</taxon>
        <taxon>Dacrymycetes</taxon>
        <taxon>Dacrymycetales</taxon>
        <taxon>Dacrymycetaceae</taxon>
        <taxon>Calocera</taxon>
    </lineage>
</organism>
<dbReference type="EMBL" id="KV424279">
    <property type="protein sequence ID" value="KZT50017.1"/>
    <property type="molecule type" value="Genomic_DNA"/>
</dbReference>
<dbReference type="Pfam" id="PF18803">
    <property type="entry name" value="CxC2"/>
    <property type="match status" value="1"/>
</dbReference>
<feature type="domain" description="CxC2-like cysteine cluster KDZ transposase-associated" evidence="1">
    <location>
        <begin position="41"/>
        <end position="145"/>
    </location>
</feature>
<dbReference type="OrthoDB" id="3257613at2759"/>
<proteinExistence type="predicted"/>